<dbReference type="InterPro" id="IPR032523">
    <property type="entry name" value="CcmF_C"/>
</dbReference>
<keyword evidence="3" id="KW-0812">Transmembrane</keyword>
<protein>
    <submittedName>
        <fullName evidence="6">Cytochrome c biogenesis factor</fullName>
    </submittedName>
</protein>
<feature type="transmembrane region" description="Helical" evidence="3">
    <location>
        <begin position="216"/>
        <end position="236"/>
    </location>
</feature>
<feature type="domain" description="Cytochrome c assembly protein" evidence="4">
    <location>
        <begin position="79"/>
        <end position="301"/>
    </location>
</feature>
<evidence type="ECO:0000313" key="6">
    <source>
        <dbReference type="EMBL" id="AGQ19649.1"/>
    </source>
</evidence>
<evidence type="ECO:0000256" key="2">
    <source>
        <dbReference type="ARBA" id="ARBA00022748"/>
    </source>
</evidence>
<dbReference type="PANTHER" id="PTHR43653">
    <property type="entry name" value="CYTOCHROME C ASSEMBLY PROTEIN-RELATED"/>
    <property type="match status" value="1"/>
</dbReference>
<dbReference type="EMBL" id="KC811139">
    <property type="protein sequence ID" value="AGQ19649.1"/>
    <property type="molecule type" value="Genomic_DNA"/>
</dbReference>
<evidence type="ECO:0000259" key="5">
    <source>
        <dbReference type="Pfam" id="PF16327"/>
    </source>
</evidence>
<evidence type="ECO:0000256" key="3">
    <source>
        <dbReference type="SAM" id="Phobius"/>
    </source>
</evidence>
<feature type="transmembrane region" description="Helical" evidence="3">
    <location>
        <begin position="82"/>
        <end position="101"/>
    </location>
</feature>
<reference evidence="6" key="1">
    <citation type="journal article" date="2013" name="Sci. Rep.">
        <title>Metagenomics uncovers a new group of low GC and ultra-small marine Actinobacteria.</title>
        <authorList>
            <person name="Ghai R."/>
            <person name="Mizuno C.M."/>
            <person name="Picazo A."/>
            <person name="Camacho A."/>
            <person name="Rodriguez-Valera F."/>
        </authorList>
    </citation>
    <scope>NUCLEOTIDE SEQUENCE</scope>
</reference>
<dbReference type="InterPro" id="IPR002541">
    <property type="entry name" value="Cyt_c_assembly"/>
</dbReference>
<accession>S5DLB8</accession>
<feature type="transmembrane region" description="Helical" evidence="3">
    <location>
        <begin position="455"/>
        <end position="474"/>
    </location>
</feature>
<feature type="transmembrane region" description="Helical" evidence="3">
    <location>
        <begin position="393"/>
        <end position="412"/>
    </location>
</feature>
<keyword evidence="3" id="KW-1133">Transmembrane helix</keyword>
<dbReference type="GO" id="GO:0015232">
    <property type="term" value="F:heme transmembrane transporter activity"/>
    <property type="evidence" value="ECO:0007669"/>
    <property type="project" value="InterPro"/>
</dbReference>
<dbReference type="AlphaFoldDB" id="S5DLB8"/>
<sequence>MISSIGILLTWLGSLNLIILFFSNNKKYFQSLVRINLLIHFMLFCLLEIGLFLDDFSIYYIANHSAATTPPLYKFASLWGSLDGSILLWNLVLSIYFYFYIKYYKITTEIYDIKIFALIILFFNSFTIFSSSPFAGCVQLASIGCQDFTLLPFQDLVISDLGRGPNPLLQNHPLMAIHPPILYLGYIGLVLPFVISTSELFNNYKDENWIKVAEKATYFPWLFLTAGITLGAAWSYEVLGWGGYWAWDPVENVSFIPWLLATAFLHSSKTQIKEQTLINWNYVLSCLMFLSVIFGTFITRSGVLISVHAFSNGNIGTYLLIGLVMFTGLFVYIGIKNVDYFKSSKKVENLFGRSGFFVANNIVLSASALIVLIGTTYPIFYESFFSKQLTMGRSFYDILVGPLLLVLIYLMVFSTKVSKINLNLKNWLGENQNQINLSLILSIIFTVYFNASYKFIITIFGSILLIIVISKNILTRFKKTKLQGKYWTGQISHLGVGIFAIGLIMNVTQSYSNELIISAGDRVNFGDKEFLILSPFEEIKSEKNVINLPIKFNNKEKYASLNIFKNSSQQAISSPAVFRSIDSDTYVTIKVIDEDKYKLIFRENYGIFILWLGLGISSASFLTRIRK</sequence>
<feature type="transmembrane region" description="Helical" evidence="3">
    <location>
        <begin position="176"/>
        <end position="195"/>
    </location>
</feature>
<evidence type="ECO:0000256" key="1">
    <source>
        <dbReference type="ARBA" id="ARBA00009186"/>
    </source>
</evidence>
<feature type="transmembrane region" description="Helical" evidence="3">
    <location>
        <begin position="356"/>
        <end position="381"/>
    </location>
</feature>
<keyword evidence="2" id="KW-0201">Cytochrome c-type biogenesis</keyword>
<dbReference type="GO" id="GO:0016020">
    <property type="term" value="C:membrane"/>
    <property type="evidence" value="ECO:0007669"/>
    <property type="project" value="InterPro"/>
</dbReference>
<dbReference type="GO" id="GO:0017004">
    <property type="term" value="P:cytochrome complex assembly"/>
    <property type="evidence" value="ECO:0007669"/>
    <property type="project" value="UniProtKB-KW"/>
</dbReference>
<feature type="transmembrane region" description="Helical" evidence="3">
    <location>
        <begin position="318"/>
        <end position="335"/>
    </location>
</feature>
<dbReference type="PRINTS" id="PR01410">
    <property type="entry name" value="CCBIOGENESIS"/>
</dbReference>
<feature type="transmembrane region" description="Helical" evidence="3">
    <location>
        <begin position="242"/>
        <end position="265"/>
    </location>
</feature>
<dbReference type="Pfam" id="PF16327">
    <property type="entry name" value="CcmF_C"/>
    <property type="match status" value="1"/>
</dbReference>
<comment type="similarity">
    <text evidence="1">Belongs to the CcmF/CycK/Ccl1/NrfE/CcsA family.</text>
</comment>
<feature type="transmembrane region" description="Helical" evidence="3">
    <location>
        <begin position="6"/>
        <end position="23"/>
    </location>
</feature>
<name>S5DLB8_9ACTN</name>
<evidence type="ECO:0000259" key="4">
    <source>
        <dbReference type="Pfam" id="PF01578"/>
    </source>
</evidence>
<keyword evidence="3" id="KW-0472">Membrane</keyword>
<feature type="transmembrane region" description="Helical" evidence="3">
    <location>
        <begin position="113"/>
        <end position="132"/>
    </location>
</feature>
<dbReference type="PANTHER" id="PTHR43653:SF1">
    <property type="entry name" value="CYTOCHROME C-TYPE BIOGENESIS PROTEIN CCMF"/>
    <property type="match status" value="1"/>
</dbReference>
<dbReference type="InterPro" id="IPR003567">
    <property type="entry name" value="Cyt_c_biogenesis"/>
</dbReference>
<organism evidence="6">
    <name type="scientific">Candidatus Actinomarina minuta</name>
    <dbReference type="NCBI Taxonomy" id="1389454"/>
    <lineage>
        <taxon>Bacteria</taxon>
        <taxon>Bacillati</taxon>
        <taxon>Actinomycetota</taxon>
        <taxon>Actinomycetes</taxon>
        <taxon>Candidatus Actinomarinidae</taxon>
        <taxon>Candidatus Actinomarinales</taxon>
        <taxon>Candidatus Actinomarineae</taxon>
        <taxon>Candidatus Actinomarinaceae</taxon>
        <taxon>Candidatus Actinomarina</taxon>
    </lineage>
</organism>
<feature type="transmembrane region" description="Helical" evidence="3">
    <location>
        <begin position="277"/>
        <end position="298"/>
    </location>
</feature>
<feature type="transmembrane region" description="Helical" evidence="3">
    <location>
        <begin position="486"/>
        <end position="505"/>
    </location>
</feature>
<feature type="domain" description="Cytochrome c-type biogenesis protein CcmF C-terminal" evidence="5">
    <location>
        <begin position="345"/>
        <end position="532"/>
    </location>
</feature>
<feature type="transmembrane region" description="Helical" evidence="3">
    <location>
        <begin position="605"/>
        <end position="623"/>
    </location>
</feature>
<dbReference type="GO" id="GO:0020037">
    <property type="term" value="F:heme binding"/>
    <property type="evidence" value="ECO:0007669"/>
    <property type="project" value="InterPro"/>
</dbReference>
<feature type="transmembrane region" description="Helical" evidence="3">
    <location>
        <begin position="35"/>
        <end position="62"/>
    </location>
</feature>
<feature type="transmembrane region" description="Helical" evidence="3">
    <location>
        <begin position="433"/>
        <end position="449"/>
    </location>
</feature>
<proteinExistence type="inferred from homology"/>
<dbReference type="Pfam" id="PF01578">
    <property type="entry name" value="Cytochrom_C_asm"/>
    <property type="match status" value="1"/>
</dbReference>